<proteinExistence type="predicted"/>
<protein>
    <recommendedName>
        <fullName evidence="1">DNA mimic protein DMP19 C-terminal domain-containing protein</fullName>
    </recommendedName>
</protein>
<evidence type="ECO:0000259" key="1">
    <source>
        <dbReference type="Pfam" id="PF14300"/>
    </source>
</evidence>
<dbReference type="RefSeq" id="WP_310820761.1">
    <property type="nucleotide sequence ID" value="NZ_CP036268.1"/>
</dbReference>
<gene>
    <name evidence="2" type="ORF">Pan189_37710</name>
</gene>
<dbReference type="AlphaFoldDB" id="A0A517R696"/>
<feature type="domain" description="DNA mimic protein DMP19 C-terminal" evidence="1">
    <location>
        <begin position="5"/>
        <end position="107"/>
    </location>
</feature>
<sequence length="110" mass="12182">MDKAKIASLIRECEAEVNNGGFDQFFFNSAGDRTSEVISAIRAVGAEHTAAIVERAAAKFPGEGPPRDRTERQKQLLLISPDGEAFEEEDQAFLEYDDDLEQLLNAYDNS</sequence>
<evidence type="ECO:0000313" key="3">
    <source>
        <dbReference type="Proteomes" id="UP000317318"/>
    </source>
</evidence>
<accession>A0A517R696</accession>
<evidence type="ECO:0000313" key="2">
    <source>
        <dbReference type="EMBL" id="QDT39365.1"/>
    </source>
</evidence>
<dbReference type="KEGG" id="svp:Pan189_37710"/>
<keyword evidence="3" id="KW-1185">Reference proteome</keyword>
<reference evidence="2 3" key="1">
    <citation type="submission" date="2019-02" db="EMBL/GenBank/DDBJ databases">
        <title>Deep-cultivation of Planctomycetes and their phenomic and genomic characterization uncovers novel biology.</title>
        <authorList>
            <person name="Wiegand S."/>
            <person name="Jogler M."/>
            <person name="Boedeker C."/>
            <person name="Pinto D."/>
            <person name="Vollmers J."/>
            <person name="Rivas-Marin E."/>
            <person name="Kohn T."/>
            <person name="Peeters S.H."/>
            <person name="Heuer A."/>
            <person name="Rast P."/>
            <person name="Oberbeckmann S."/>
            <person name="Bunk B."/>
            <person name="Jeske O."/>
            <person name="Meyerdierks A."/>
            <person name="Storesund J.E."/>
            <person name="Kallscheuer N."/>
            <person name="Luecker S."/>
            <person name="Lage O.M."/>
            <person name="Pohl T."/>
            <person name="Merkel B.J."/>
            <person name="Hornburger P."/>
            <person name="Mueller R.-W."/>
            <person name="Bruemmer F."/>
            <person name="Labrenz M."/>
            <person name="Spormann A.M."/>
            <person name="Op den Camp H."/>
            <person name="Overmann J."/>
            <person name="Amann R."/>
            <person name="Jetten M.S.M."/>
            <person name="Mascher T."/>
            <person name="Medema M.H."/>
            <person name="Devos D.P."/>
            <person name="Kaster A.-K."/>
            <person name="Ovreas L."/>
            <person name="Rohde M."/>
            <person name="Galperin M.Y."/>
            <person name="Jogler C."/>
        </authorList>
    </citation>
    <scope>NUCLEOTIDE SEQUENCE [LARGE SCALE GENOMIC DNA]</scope>
    <source>
        <strain evidence="2 3">Pan189</strain>
    </source>
</reference>
<dbReference type="InterPro" id="IPR025402">
    <property type="entry name" value="DMP19_C"/>
</dbReference>
<name>A0A517R696_9PLAN</name>
<dbReference type="Pfam" id="PF14300">
    <property type="entry name" value="DMP19"/>
    <property type="match status" value="1"/>
</dbReference>
<organism evidence="2 3">
    <name type="scientific">Stratiformator vulcanicus</name>
    <dbReference type="NCBI Taxonomy" id="2527980"/>
    <lineage>
        <taxon>Bacteria</taxon>
        <taxon>Pseudomonadati</taxon>
        <taxon>Planctomycetota</taxon>
        <taxon>Planctomycetia</taxon>
        <taxon>Planctomycetales</taxon>
        <taxon>Planctomycetaceae</taxon>
        <taxon>Stratiformator</taxon>
    </lineage>
</organism>
<dbReference type="Proteomes" id="UP000317318">
    <property type="component" value="Chromosome"/>
</dbReference>
<dbReference type="Gene3D" id="1.20.1420.60">
    <property type="match status" value="1"/>
</dbReference>
<dbReference type="EMBL" id="CP036268">
    <property type="protein sequence ID" value="QDT39365.1"/>
    <property type="molecule type" value="Genomic_DNA"/>
</dbReference>